<gene>
    <name evidence="8" type="primary">LOC116221060</name>
</gene>
<dbReference type="OrthoDB" id="8954335at2759"/>
<keyword evidence="5" id="KW-0472">Membrane</keyword>
<keyword evidence="3" id="KW-0342">GTP-binding</keyword>
<evidence type="ECO:0000256" key="3">
    <source>
        <dbReference type="ARBA" id="ARBA00023134"/>
    </source>
</evidence>
<proteinExistence type="inferred from homology"/>
<evidence type="ECO:0000256" key="4">
    <source>
        <dbReference type="SAM" id="MobiDB-lite"/>
    </source>
</evidence>
<protein>
    <submittedName>
        <fullName evidence="8">GTPase IMAP family member 9-like</fullName>
    </submittedName>
</protein>
<dbReference type="KEGG" id="char:116221060"/>
<dbReference type="GO" id="GO:0005525">
    <property type="term" value="F:GTP binding"/>
    <property type="evidence" value="ECO:0007669"/>
    <property type="project" value="UniProtKB-KW"/>
</dbReference>
<dbReference type="RefSeq" id="XP_031426044.1">
    <property type="nucleotide sequence ID" value="XM_031570184.1"/>
</dbReference>
<keyword evidence="5" id="KW-0812">Transmembrane</keyword>
<dbReference type="GeneID" id="116221060"/>
<dbReference type="PROSITE" id="PS51720">
    <property type="entry name" value="G_AIG1"/>
    <property type="match status" value="1"/>
</dbReference>
<evidence type="ECO:0000313" key="8">
    <source>
        <dbReference type="RefSeq" id="XP_031426044.1"/>
    </source>
</evidence>
<accession>A0A6P8FJ92</accession>
<dbReference type="PANTHER" id="PTHR10903">
    <property type="entry name" value="GTPASE, IMAP FAMILY MEMBER-RELATED"/>
    <property type="match status" value="1"/>
</dbReference>
<evidence type="ECO:0000259" key="6">
    <source>
        <dbReference type="PROSITE" id="PS51720"/>
    </source>
</evidence>
<dbReference type="AlphaFoldDB" id="A0A6P8FJ92"/>
<comment type="similarity">
    <text evidence="1">Belongs to the TRAFAC class TrmE-Era-EngA-EngB-Septin-like GTPase superfamily. AIG1/Toc34/Toc159-like paraseptin GTPase family. IAN subfamily.</text>
</comment>
<feature type="region of interest" description="Disordered" evidence="4">
    <location>
        <begin position="68"/>
        <end position="95"/>
    </location>
</feature>
<reference evidence="8" key="1">
    <citation type="submission" date="2025-08" db="UniProtKB">
        <authorList>
            <consortium name="RefSeq"/>
        </authorList>
    </citation>
    <scope>IDENTIFICATION</scope>
</reference>
<feature type="region of interest" description="Disordered" evidence="4">
    <location>
        <begin position="1"/>
        <end position="24"/>
    </location>
</feature>
<evidence type="ECO:0000256" key="1">
    <source>
        <dbReference type="ARBA" id="ARBA00008535"/>
    </source>
</evidence>
<keyword evidence="7" id="KW-1185">Reference proteome</keyword>
<dbReference type="InterPro" id="IPR006703">
    <property type="entry name" value="G_AIG1"/>
</dbReference>
<organism evidence="7 8">
    <name type="scientific">Clupea harengus</name>
    <name type="common">Atlantic herring</name>
    <dbReference type="NCBI Taxonomy" id="7950"/>
    <lineage>
        <taxon>Eukaryota</taxon>
        <taxon>Metazoa</taxon>
        <taxon>Chordata</taxon>
        <taxon>Craniata</taxon>
        <taxon>Vertebrata</taxon>
        <taxon>Euteleostomi</taxon>
        <taxon>Actinopterygii</taxon>
        <taxon>Neopterygii</taxon>
        <taxon>Teleostei</taxon>
        <taxon>Clupei</taxon>
        <taxon>Clupeiformes</taxon>
        <taxon>Clupeoidei</taxon>
        <taxon>Clupeidae</taxon>
        <taxon>Clupea</taxon>
    </lineage>
</organism>
<dbReference type="Gene3D" id="3.40.50.300">
    <property type="entry name" value="P-loop containing nucleotide triphosphate hydrolases"/>
    <property type="match status" value="1"/>
</dbReference>
<evidence type="ECO:0000256" key="5">
    <source>
        <dbReference type="SAM" id="Phobius"/>
    </source>
</evidence>
<feature type="compositionally biased region" description="Polar residues" evidence="4">
    <location>
        <begin position="71"/>
        <end position="82"/>
    </location>
</feature>
<dbReference type="SUPFAM" id="SSF52540">
    <property type="entry name" value="P-loop containing nucleoside triphosphate hydrolases"/>
    <property type="match status" value="1"/>
</dbReference>
<feature type="transmembrane region" description="Helical" evidence="5">
    <location>
        <begin position="298"/>
        <end position="316"/>
    </location>
</feature>
<feature type="transmembrane region" description="Helical" evidence="5">
    <location>
        <begin position="322"/>
        <end position="345"/>
    </location>
</feature>
<sequence>MAGVSDRAPLLRGTSAPGPQTSCKKNRRYVKKSHYLVVEGHENETLSQERDQCMGSSEDELRIVTVGRTGSGKSSTGNTILGRTNAFKEDPSPNSVTKQCIKKHAEVSGRRVSVIDCPGNFDTFMDDNQFKTEIEKCIDLSVPGPHVFLQVIRLGVRFTEEEENAVEWIKRNFGEQASLYTIVLFTHVDDLGNRRVEDCIAQCPKLRNVIETCGGRYLAFNNKVRENSQVKKLLKLIDKMLKLNPKPFYTNDMYKKAQKRIEEEERMRQEEIKRKEEEVKWKQDEEIRRKREKKEKQVSIGTMIGGGLMVAGGVTAGVVAEIVLAPVIIGVVGAAGLISAIGYFVKLKTREQ</sequence>
<dbReference type="CDD" id="cd01852">
    <property type="entry name" value="AIG1"/>
    <property type="match status" value="1"/>
</dbReference>
<dbReference type="PANTHER" id="PTHR10903:SF188">
    <property type="entry name" value="GTPASE IMAP FAMILY MEMBER 2-LIKE-RELATED"/>
    <property type="match status" value="1"/>
</dbReference>
<keyword evidence="5" id="KW-1133">Transmembrane helix</keyword>
<name>A0A6P8FJ92_CLUHA</name>
<evidence type="ECO:0000313" key="7">
    <source>
        <dbReference type="Proteomes" id="UP000515152"/>
    </source>
</evidence>
<dbReference type="Proteomes" id="UP000515152">
    <property type="component" value="Chromosome 7"/>
</dbReference>
<feature type="domain" description="AIG1-type G" evidence="6">
    <location>
        <begin position="58"/>
        <end position="258"/>
    </location>
</feature>
<evidence type="ECO:0000256" key="2">
    <source>
        <dbReference type="ARBA" id="ARBA00022741"/>
    </source>
</evidence>
<dbReference type="FunFam" id="3.40.50.300:FF:000366">
    <property type="entry name" value="GTPase, IMAP family member 2"/>
    <property type="match status" value="1"/>
</dbReference>
<dbReference type="Pfam" id="PF04548">
    <property type="entry name" value="AIG1"/>
    <property type="match status" value="1"/>
</dbReference>
<keyword evidence="2" id="KW-0547">Nucleotide-binding</keyword>
<dbReference type="InterPro" id="IPR045058">
    <property type="entry name" value="GIMA/IAN/Toc"/>
</dbReference>
<dbReference type="InterPro" id="IPR027417">
    <property type="entry name" value="P-loop_NTPase"/>
</dbReference>